<feature type="repeat" description="WD" evidence="3">
    <location>
        <begin position="317"/>
        <end position="348"/>
    </location>
</feature>
<evidence type="ECO:0000313" key="5">
    <source>
        <dbReference type="EMBL" id="TPX33042.1"/>
    </source>
</evidence>
<dbReference type="InterPro" id="IPR001680">
    <property type="entry name" value="WD40_rpt"/>
</dbReference>
<dbReference type="InterPro" id="IPR015943">
    <property type="entry name" value="WD40/YVTN_repeat-like_dom_sf"/>
</dbReference>
<name>A0A507C023_9FUNG</name>
<feature type="compositionally biased region" description="Acidic residues" evidence="4">
    <location>
        <begin position="59"/>
        <end position="69"/>
    </location>
</feature>
<dbReference type="STRING" id="1806994.A0A507C023"/>
<dbReference type="SUPFAM" id="SSF50978">
    <property type="entry name" value="WD40 repeat-like"/>
    <property type="match status" value="1"/>
</dbReference>
<dbReference type="SMART" id="SM00320">
    <property type="entry name" value="WD40"/>
    <property type="match status" value="6"/>
</dbReference>
<feature type="region of interest" description="Disordered" evidence="4">
    <location>
        <begin position="13"/>
        <end position="156"/>
    </location>
</feature>
<evidence type="ECO:0000313" key="6">
    <source>
        <dbReference type="Proteomes" id="UP000319731"/>
    </source>
</evidence>
<dbReference type="InterPro" id="IPR020472">
    <property type="entry name" value="WD40_PAC1"/>
</dbReference>
<gene>
    <name evidence="5" type="ORF">SmJEL517_g03975</name>
</gene>
<dbReference type="RefSeq" id="XP_031024137.1">
    <property type="nucleotide sequence ID" value="XM_031169903.1"/>
</dbReference>
<protein>
    <submittedName>
        <fullName evidence="5">Uncharacterized protein</fullName>
    </submittedName>
</protein>
<dbReference type="OrthoDB" id="10264376at2759"/>
<evidence type="ECO:0000256" key="3">
    <source>
        <dbReference type="PROSITE-ProRule" id="PRU00221"/>
    </source>
</evidence>
<dbReference type="PANTHER" id="PTHR16017:SF0">
    <property type="entry name" value="WD REPEAT-CONTAINING PROTEIN 70"/>
    <property type="match status" value="1"/>
</dbReference>
<dbReference type="PROSITE" id="PS50082">
    <property type="entry name" value="WD_REPEATS_2"/>
    <property type="match status" value="4"/>
</dbReference>
<reference evidence="5 6" key="1">
    <citation type="journal article" date="2019" name="Sci. Rep.">
        <title>Comparative genomics of chytrid fungi reveal insights into the obligate biotrophic and pathogenic lifestyle of Synchytrium endobioticum.</title>
        <authorList>
            <person name="van de Vossenberg B.T.L.H."/>
            <person name="Warris S."/>
            <person name="Nguyen H.D.T."/>
            <person name="van Gent-Pelzer M.P.E."/>
            <person name="Joly D.L."/>
            <person name="van de Geest H.C."/>
            <person name="Bonants P.J.M."/>
            <person name="Smith D.S."/>
            <person name="Levesque C.A."/>
            <person name="van der Lee T.A.J."/>
        </authorList>
    </citation>
    <scope>NUCLEOTIDE SEQUENCE [LARGE SCALE GENOMIC DNA]</scope>
    <source>
        <strain evidence="5 6">JEL517</strain>
    </source>
</reference>
<dbReference type="Proteomes" id="UP000319731">
    <property type="component" value="Unassembled WGS sequence"/>
</dbReference>
<sequence length="642" mass="69484">MSNEGDEWAALEAMVAGGFGKRNKNQQPVNQQSSKPQQSIVPSSKPAASKGKSRAAANDSDDDDEDDEDLRPPKARAAVAAASAKVSVGAPRGPMMPAAKPPPVSTPKGVSQEDDDDDMVGPPMALAEQANESMDDGSTDDDDEEEEPDEADVSSGVVPVTSHIQLSDHRKTVSALTLDPAGARLITGSHDEDVKFWDFMGMDGSFKPFRTIEPFEGNPVRDLQFSTSGGEVLVASGMHFAKLYNRDGVIVEEYVKGDPYIRDPKHTKGHVAALTCCRWHPFDRKQFLTASLDSTVRIWDVETKKQSTQVIVVKSEQRGGRTAITSACYSNDGKMIATSGQDGVIRIWGSTAPFLRAAHTISSAHMTGSEISSTTFSLDSRRLLTRATDDTVKLWDLRNVAKPVAVAQNLASFYGEANAVFSPTESVVLAGTSVRKEGFGKLVVLDGNTLKTIKEVNVTESSVVKILWHPKINQIVVGSGNGTINVYYDDVASVRGALLCANKGLRRSAGSGMVTNANMEAVIHVPNGLLKDDGQRKTKRKLAKIRQDPVASMRPELPMTGPGRGGRLGHSIQAGMLQSLIKDNTRNEDPRAAILKYAEQAKNEPYYVDPAYKTTAPDPVFADAVYEDAVEETWESNKKRRQ</sequence>
<dbReference type="PANTHER" id="PTHR16017">
    <property type="entry name" value="GASTRULATION DEFECTIVE PROTEIN 1-RELATED"/>
    <property type="match status" value="1"/>
</dbReference>
<dbReference type="InterPro" id="IPR051858">
    <property type="entry name" value="WD_repeat_GAD-1"/>
</dbReference>
<accession>A0A507C023</accession>
<feature type="compositionally biased region" description="Low complexity" evidence="4">
    <location>
        <begin position="43"/>
        <end position="57"/>
    </location>
</feature>
<dbReference type="Pfam" id="PF00400">
    <property type="entry name" value="WD40"/>
    <property type="match status" value="4"/>
</dbReference>
<dbReference type="InterPro" id="IPR036322">
    <property type="entry name" value="WD40_repeat_dom_sf"/>
</dbReference>
<dbReference type="GeneID" id="42005200"/>
<dbReference type="CDD" id="cd00200">
    <property type="entry name" value="WD40"/>
    <property type="match status" value="1"/>
</dbReference>
<comment type="caution">
    <text evidence="5">The sequence shown here is derived from an EMBL/GenBank/DDBJ whole genome shotgun (WGS) entry which is preliminary data.</text>
</comment>
<keyword evidence="6" id="KW-1185">Reference proteome</keyword>
<feature type="repeat" description="WD" evidence="3">
    <location>
        <begin position="166"/>
        <end position="198"/>
    </location>
</feature>
<feature type="compositionally biased region" description="Low complexity" evidence="4">
    <location>
        <begin position="75"/>
        <end position="87"/>
    </location>
</feature>
<feature type="repeat" description="WD" evidence="3">
    <location>
        <begin position="371"/>
        <end position="399"/>
    </location>
</feature>
<dbReference type="GO" id="GO:0035861">
    <property type="term" value="C:site of double-strand break"/>
    <property type="evidence" value="ECO:0007669"/>
    <property type="project" value="TreeGrafter"/>
</dbReference>
<dbReference type="PROSITE" id="PS50294">
    <property type="entry name" value="WD_REPEATS_REGION"/>
    <property type="match status" value="3"/>
</dbReference>
<dbReference type="EMBL" id="QEAO01000024">
    <property type="protein sequence ID" value="TPX33042.1"/>
    <property type="molecule type" value="Genomic_DNA"/>
</dbReference>
<evidence type="ECO:0000256" key="1">
    <source>
        <dbReference type="ARBA" id="ARBA00022574"/>
    </source>
</evidence>
<feature type="compositionally biased region" description="Acidic residues" evidence="4">
    <location>
        <begin position="133"/>
        <end position="152"/>
    </location>
</feature>
<dbReference type="GO" id="GO:0005634">
    <property type="term" value="C:nucleus"/>
    <property type="evidence" value="ECO:0007669"/>
    <property type="project" value="TreeGrafter"/>
</dbReference>
<feature type="repeat" description="WD" evidence="3">
    <location>
        <begin position="267"/>
        <end position="309"/>
    </location>
</feature>
<dbReference type="PRINTS" id="PR00320">
    <property type="entry name" value="GPROTEINBRPT"/>
</dbReference>
<evidence type="ECO:0000256" key="4">
    <source>
        <dbReference type="SAM" id="MobiDB-lite"/>
    </source>
</evidence>
<keyword evidence="1 3" id="KW-0853">WD repeat</keyword>
<dbReference type="Gene3D" id="2.130.10.10">
    <property type="entry name" value="YVTN repeat-like/Quinoprotein amine dehydrogenase"/>
    <property type="match status" value="1"/>
</dbReference>
<evidence type="ECO:0000256" key="2">
    <source>
        <dbReference type="ARBA" id="ARBA00022737"/>
    </source>
</evidence>
<dbReference type="AlphaFoldDB" id="A0A507C023"/>
<proteinExistence type="predicted"/>
<organism evidence="5 6">
    <name type="scientific">Synchytrium microbalum</name>
    <dbReference type="NCBI Taxonomy" id="1806994"/>
    <lineage>
        <taxon>Eukaryota</taxon>
        <taxon>Fungi</taxon>
        <taxon>Fungi incertae sedis</taxon>
        <taxon>Chytridiomycota</taxon>
        <taxon>Chytridiomycota incertae sedis</taxon>
        <taxon>Chytridiomycetes</taxon>
        <taxon>Synchytriales</taxon>
        <taxon>Synchytriaceae</taxon>
        <taxon>Synchytrium</taxon>
    </lineage>
</organism>
<keyword evidence="2" id="KW-0677">Repeat</keyword>
<feature type="compositionally biased region" description="Polar residues" evidence="4">
    <location>
        <begin position="25"/>
        <end position="42"/>
    </location>
</feature>